<evidence type="ECO:0000313" key="2">
    <source>
        <dbReference type="Proteomes" id="UP000007488"/>
    </source>
</evidence>
<protein>
    <submittedName>
        <fullName evidence="1">Uncharacterized protein</fullName>
    </submittedName>
</protein>
<dbReference type="eggNOG" id="ENOG5033KKC">
    <property type="taxonomic scope" value="Bacteria"/>
</dbReference>
<keyword evidence="2" id="KW-1185">Reference proteome</keyword>
<proteinExistence type="predicted"/>
<gene>
    <name evidence="1" type="ordered locus">Sgly_0311</name>
</gene>
<reference evidence="2" key="2">
    <citation type="submission" date="2011-02" db="EMBL/GenBank/DDBJ databases">
        <title>The complete genome of Syntrophobotulus glycolicus DSM 8271.</title>
        <authorList>
            <person name="Lucas S."/>
            <person name="Copeland A."/>
            <person name="Lapidus A."/>
            <person name="Bruce D."/>
            <person name="Goodwin L."/>
            <person name="Pitluck S."/>
            <person name="Kyrpides N."/>
            <person name="Mavromatis K."/>
            <person name="Pagani I."/>
            <person name="Ivanova N."/>
            <person name="Mikhailova N."/>
            <person name="Chertkov O."/>
            <person name="Held B."/>
            <person name="Detter J.C."/>
            <person name="Tapia R."/>
            <person name="Han C."/>
            <person name="Land M."/>
            <person name="Hauser L."/>
            <person name="Markowitz V."/>
            <person name="Cheng J.-F."/>
            <person name="Hugenholtz P."/>
            <person name="Woyke T."/>
            <person name="Wu D."/>
            <person name="Spring S."/>
            <person name="Schroeder M."/>
            <person name="Brambilla E."/>
            <person name="Klenk H.-P."/>
            <person name="Eisen J.A."/>
        </authorList>
    </citation>
    <scope>NUCLEOTIDE SEQUENCE [LARGE SCALE GENOMIC DNA]</scope>
    <source>
        <strain evidence="2">DSM 8271 / FlGlyR</strain>
    </source>
</reference>
<accession>F0SXD2</accession>
<dbReference type="AlphaFoldDB" id="F0SXD2"/>
<dbReference type="RefSeq" id="WP_013623549.1">
    <property type="nucleotide sequence ID" value="NC_015172.1"/>
</dbReference>
<dbReference type="HOGENOM" id="CLU_066192_46_8_9"/>
<organism evidence="1 2">
    <name type="scientific">Syntrophobotulus glycolicus (strain DSM 8271 / FlGlyR)</name>
    <dbReference type="NCBI Taxonomy" id="645991"/>
    <lineage>
        <taxon>Bacteria</taxon>
        <taxon>Bacillati</taxon>
        <taxon>Bacillota</taxon>
        <taxon>Clostridia</taxon>
        <taxon>Eubacteriales</taxon>
        <taxon>Desulfitobacteriaceae</taxon>
        <taxon>Syntrophobotulus</taxon>
    </lineage>
</organism>
<name>F0SXD2_SYNGF</name>
<dbReference type="EMBL" id="CP002547">
    <property type="protein sequence ID" value="ADY54678.1"/>
    <property type="molecule type" value="Genomic_DNA"/>
</dbReference>
<dbReference type="Proteomes" id="UP000007488">
    <property type="component" value="Chromosome"/>
</dbReference>
<dbReference type="STRING" id="645991.Sgly_0311"/>
<evidence type="ECO:0000313" key="1">
    <source>
        <dbReference type="EMBL" id="ADY54678.1"/>
    </source>
</evidence>
<sequence length="72" mass="7951">MNSNKLKAAMALYGDTGNSLASALSLSPQRFSSKLNEKNGAEFTQREIQIMAERYALDATAVFDIFFNKKVS</sequence>
<dbReference type="KEGG" id="sgy:Sgly_0311"/>
<reference evidence="1 2" key="1">
    <citation type="journal article" date="2011" name="Stand. Genomic Sci.">
        <title>Complete genome sequence of Syntrophobotulus glycolicus type strain (FlGlyR).</title>
        <authorList>
            <person name="Han C."/>
            <person name="Mwirichia R."/>
            <person name="Chertkov O."/>
            <person name="Held B."/>
            <person name="Lapidus A."/>
            <person name="Nolan M."/>
            <person name="Lucas S."/>
            <person name="Hammon N."/>
            <person name="Deshpande S."/>
            <person name="Cheng J.F."/>
            <person name="Tapia R."/>
            <person name="Goodwin L."/>
            <person name="Pitluck S."/>
            <person name="Huntemann M."/>
            <person name="Liolios K."/>
            <person name="Ivanova N."/>
            <person name="Pagani I."/>
            <person name="Mavromatis K."/>
            <person name="Ovchinikova G."/>
            <person name="Pati A."/>
            <person name="Chen A."/>
            <person name="Palaniappan K."/>
            <person name="Land M."/>
            <person name="Hauser L."/>
            <person name="Brambilla E.M."/>
            <person name="Rohde M."/>
            <person name="Spring S."/>
            <person name="Sikorski J."/>
            <person name="Goker M."/>
            <person name="Woyke T."/>
            <person name="Bristow J."/>
            <person name="Eisen J.A."/>
            <person name="Markowitz V."/>
            <person name="Hugenholtz P."/>
            <person name="Kyrpides N.C."/>
            <person name="Klenk H.P."/>
            <person name="Detter J.C."/>
        </authorList>
    </citation>
    <scope>NUCLEOTIDE SEQUENCE [LARGE SCALE GENOMIC DNA]</scope>
    <source>
        <strain evidence="2">DSM 8271 / FlGlyR</strain>
    </source>
</reference>